<dbReference type="PANTHER" id="PTHR24045:SF0">
    <property type="entry name" value="N-ACETYLGLUCOSAMINE-1-PHOSPHOTRANSFERASE SUBUNITS ALPHA_BETA"/>
    <property type="match status" value="1"/>
</dbReference>
<keyword evidence="2 5" id="KW-0808">Transferase</keyword>
<evidence type="ECO:0000256" key="2">
    <source>
        <dbReference type="ARBA" id="ARBA00022679"/>
    </source>
</evidence>
<comment type="caution">
    <text evidence="5">The sequence shown here is derived from an EMBL/GenBank/DDBJ whole genome shotgun (WGS) entry which is preliminary data.</text>
</comment>
<dbReference type="VEuPathDB" id="FungiDB:AB675_9003"/>
<dbReference type="EMBL" id="LFJN01000009">
    <property type="protein sequence ID" value="KPI41667.1"/>
    <property type="molecule type" value="Genomic_DNA"/>
</dbReference>
<dbReference type="GeneID" id="28741382"/>
<dbReference type="PANTHER" id="PTHR24045">
    <property type="match status" value="1"/>
</dbReference>
<dbReference type="OrthoDB" id="263283at2759"/>
<gene>
    <name evidence="5" type="ORF">AB675_9003</name>
</gene>
<dbReference type="InterPro" id="IPR047141">
    <property type="entry name" value="Stealth"/>
</dbReference>
<name>A0A0N1P183_9EURO</name>
<dbReference type="GO" id="GO:0003976">
    <property type="term" value="F:UDP-N-acetylglucosamine-lysosomal-enzyme N-acetylglucosaminephosphotransferase activity"/>
    <property type="evidence" value="ECO:0007669"/>
    <property type="project" value="TreeGrafter"/>
</dbReference>
<organism evidence="5 6">
    <name type="scientific">Cyphellophora attinorum</name>
    <dbReference type="NCBI Taxonomy" id="1664694"/>
    <lineage>
        <taxon>Eukaryota</taxon>
        <taxon>Fungi</taxon>
        <taxon>Dikarya</taxon>
        <taxon>Ascomycota</taxon>
        <taxon>Pezizomycotina</taxon>
        <taxon>Eurotiomycetes</taxon>
        <taxon>Chaetothyriomycetidae</taxon>
        <taxon>Chaetothyriales</taxon>
        <taxon>Cyphellophoraceae</taxon>
        <taxon>Cyphellophora</taxon>
    </lineage>
</organism>
<reference evidence="5 6" key="1">
    <citation type="submission" date="2015-06" db="EMBL/GenBank/DDBJ databases">
        <title>Draft genome of the ant-associated black yeast Phialophora attae CBS 131958.</title>
        <authorList>
            <person name="Moreno L.F."/>
            <person name="Stielow B.J."/>
            <person name="de Hoog S."/>
            <person name="Vicente V.A."/>
            <person name="Weiss V.A."/>
            <person name="de Vries M."/>
            <person name="Cruz L.M."/>
            <person name="Souza E.M."/>
        </authorList>
    </citation>
    <scope>NUCLEOTIDE SEQUENCE [LARGE SCALE GENOMIC DNA]</scope>
    <source>
        <strain evidence="5 6">CBS 131958</strain>
    </source>
</reference>
<proteinExistence type="inferred from homology"/>
<evidence type="ECO:0000313" key="6">
    <source>
        <dbReference type="Proteomes" id="UP000038010"/>
    </source>
</evidence>
<dbReference type="GO" id="GO:0005794">
    <property type="term" value="C:Golgi apparatus"/>
    <property type="evidence" value="ECO:0007669"/>
    <property type="project" value="TreeGrafter"/>
</dbReference>
<feature type="compositionally biased region" description="Basic and acidic residues" evidence="3">
    <location>
        <begin position="16"/>
        <end position="42"/>
    </location>
</feature>
<evidence type="ECO:0000256" key="3">
    <source>
        <dbReference type="SAM" id="MobiDB-lite"/>
    </source>
</evidence>
<dbReference type="GO" id="GO:0046835">
    <property type="term" value="P:carbohydrate phosphorylation"/>
    <property type="evidence" value="ECO:0007669"/>
    <property type="project" value="TreeGrafter"/>
</dbReference>
<evidence type="ECO:0000313" key="5">
    <source>
        <dbReference type="EMBL" id="KPI41667.1"/>
    </source>
</evidence>
<comment type="similarity">
    <text evidence="1">Belongs to the stealth family.</text>
</comment>
<feature type="region of interest" description="Disordered" evidence="3">
    <location>
        <begin position="1"/>
        <end position="61"/>
    </location>
</feature>
<dbReference type="AlphaFoldDB" id="A0A0N1P183"/>
<dbReference type="Pfam" id="PF11380">
    <property type="entry name" value="Stealth_CR2"/>
    <property type="match status" value="1"/>
</dbReference>
<accession>A0A0N1P183</accession>
<evidence type="ECO:0000259" key="4">
    <source>
        <dbReference type="Pfam" id="PF11380"/>
    </source>
</evidence>
<protein>
    <submittedName>
        <fullName evidence="5">3-O-alpha-D-mannopyranosyl-alpha-D-mannopyranose xylosylphosphotransferase</fullName>
    </submittedName>
</protein>
<keyword evidence="6" id="KW-1185">Reference proteome</keyword>
<evidence type="ECO:0000256" key="1">
    <source>
        <dbReference type="ARBA" id="ARBA00007583"/>
    </source>
</evidence>
<dbReference type="RefSeq" id="XP_018001630.1">
    <property type="nucleotide sequence ID" value="XM_018149502.1"/>
</dbReference>
<dbReference type="InterPro" id="IPR021520">
    <property type="entry name" value="Stealth_CR2"/>
</dbReference>
<feature type="domain" description="Stealth protein CR2 conserved region 2" evidence="4">
    <location>
        <begin position="192"/>
        <end position="309"/>
    </location>
</feature>
<dbReference type="STRING" id="1664694.A0A0N1P183"/>
<sequence length="658" mass="75194">MDDMRDLIDEYFSFEARQHASEPTDENKEQRREDQPVLKDGKSAQSQIAEEEDDEQVPAVKHKNSNNHVRAVEGGLVIGKEDSPLLEHGNSQESDQHLSLEAEAELLPDFVYMPFEGAVEDEHLDGWEDRWLSEGFYDLESYGTLSEPSIDFLYLWVNGSEDAFREVKLPWEQRSVLNDADGKWIASHSTNRYRDWNELRYSLRSVHRNAGHFRNNIQVLVNSLNQQLGEGSVLHRQSPKWLKTPEDHNIQVLAQEDFFDKKTAACLPTFNSLTIENQLFNVPSDADQLFALSDDMLLGARHAPSDIYSPLFGPVMGFKNNGYSTTSPPTQQDAQRFGEKPYLIYTSWLLNRRFGIRKRKGQSHFGHSISRKVMREALTSFPRPEFRSACKRFRGEGFQIYSWYVTFHYLIERHREVLLWSYLVLRSDLDGDGVLSWPERQAMLDDLARGTENLAKASYRRRTFYHVPAMLERAGLAPPQVNTNLLWTSLDGPVAIRDANCEDFDVDDCLAPGFGLNRSSSVSNPLFSSAVIFDRVARQNPHCGDCLLKIVLHQTRQGLAPLLPVAGSKSRDTVVKALMKYKYTIMDPTNSLFVMVTDADQVDSTLVEKYIRQGKELPGQLCLNDDVSTTDLDELEDTREAITELLQGIFPEKAAWEW</sequence>
<dbReference type="Proteomes" id="UP000038010">
    <property type="component" value="Unassembled WGS sequence"/>
</dbReference>